<reference evidence="13 14" key="1">
    <citation type="submission" date="2024-09" db="EMBL/GenBank/DDBJ databases">
        <authorList>
            <person name="Sun Q."/>
            <person name="Mori K."/>
        </authorList>
    </citation>
    <scope>NUCLEOTIDE SEQUENCE [LARGE SCALE GENOMIC DNA]</scope>
    <source>
        <strain evidence="13 14">CCM 7650</strain>
    </source>
</reference>
<dbReference type="PIRSF" id="PIRSF006268">
    <property type="entry name" value="ApbE"/>
    <property type="match status" value="1"/>
</dbReference>
<evidence type="ECO:0000256" key="2">
    <source>
        <dbReference type="ARBA" id="ARBA00011955"/>
    </source>
</evidence>
<evidence type="ECO:0000256" key="10">
    <source>
        <dbReference type="ARBA" id="ARBA00048540"/>
    </source>
</evidence>
<evidence type="ECO:0000256" key="4">
    <source>
        <dbReference type="ARBA" id="ARBA00022630"/>
    </source>
</evidence>
<keyword evidence="14" id="KW-1185">Reference proteome</keyword>
<keyword evidence="8 11" id="KW-0460">Magnesium</keyword>
<dbReference type="GO" id="GO:0016740">
    <property type="term" value="F:transferase activity"/>
    <property type="evidence" value="ECO:0007669"/>
    <property type="project" value="UniProtKB-KW"/>
</dbReference>
<evidence type="ECO:0000256" key="1">
    <source>
        <dbReference type="ARBA" id="ARBA00001946"/>
    </source>
</evidence>
<dbReference type="InterPro" id="IPR024932">
    <property type="entry name" value="ApbE"/>
</dbReference>
<evidence type="ECO:0000256" key="3">
    <source>
        <dbReference type="ARBA" id="ARBA00016337"/>
    </source>
</evidence>
<dbReference type="RefSeq" id="WP_382389045.1">
    <property type="nucleotide sequence ID" value="NZ_JBHLWI010000055.1"/>
</dbReference>
<proteinExistence type="inferred from homology"/>
<name>A0ABV6FX67_9BACT</name>
<evidence type="ECO:0000256" key="6">
    <source>
        <dbReference type="ARBA" id="ARBA00022723"/>
    </source>
</evidence>
<gene>
    <name evidence="13" type="ORF">ACFFIP_17500</name>
</gene>
<evidence type="ECO:0000313" key="14">
    <source>
        <dbReference type="Proteomes" id="UP001589797"/>
    </source>
</evidence>
<comment type="cofactor">
    <cofactor evidence="1">
        <name>Mg(2+)</name>
        <dbReference type="ChEBI" id="CHEBI:18420"/>
    </cofactor>
</comment>
<organism evidence="13 14">
    <name type="scientific">Fontibacter flavus</name>
    <dbReference type="NCBI Taxonomy" id="654838"/>
    <lineage>
        <taxon>Bacteria</taxon>
        <taxon>Pseudomonadati</taxon>
        <taxon>Bacteroidota</taxon>
        <taxon>Cytophagia</taxon>
        <taxon>Cytophagales</taxon>
        <taxon>Cyclobacteriaceae</taxon>
        <taxon>Fontibacter</taxon>
    </lineage>
</organism>
<dbReference type="EMBL" id="JBHLWI010000055">
    <property type="protein sequence ID" value="MFC0264487.1"/>
    <property type="molecule type" value="Genomic_DNA"/>
</dbReference>
<keyword evidence="12" id="KW-1133">Transmembrane helix</keyword>
<dbReference type="PANTHER" id="PTHR30040:SF2">
    <property type="entry name" value="FAD:PROTEIN FMN TRANSFERASE"/>
    <property type="match status" value="1"/>
</dbReference>
<dbReference type="Proteomes" id="UP001589797">
    <property type="component" value="Unassembled WGS sequence"/>
</dbReference>
<evidence type="ECO:0000256" key="12">
    <source>
        <dbReference type="SAM" id="Phobius"/>
    </source>
</evidence>
<keyword evidence="5 11" id="KW-0808">Transferase</keyword>
<dbReference type="PANTHER" id="PTHR30040">
    <property type="entry name" value="THIAMINE BIOSYNTHESIS LIPOPROTEIN APBE"/>
    <property type="match status" value="1"/>
</dbReference>
<keyword evidence="12" id="KW-0812">Transmembrane</keyword>
<comment type="catalytic activity">
    <reaction evidence="10 11">
        <text>L-threonyl-[protein] + FAD = FMN-L-threonyl-[protein] + AMP + H(+)</text>
        <dbReference type="Rhea" id="RHEA:36847"/>
        <dbReference type="Rhea" id="RHEA-COMP:11060"/>
        <dbReference type="Rhea" id="RHEA-COMP:11061"/>
        <dbReference type="ChEBI" id="CHEBI:15378"/>
        <dbReference type="ChEBI" id="CHEBI:30013"/>
        <dbReference type="ChEBI" id="CHEBI:57692"/>
        <dbReference type="ChEBI" id="CHEBI:74257"/>
        <dbReference type="ChEBI" id="CHEBI:456215"/>
        <dbReference type="EC" id="2.7.1.180"/>
    </reaction>
</comment>
<dbReference type="EC" id="2.7.1.180" evidence="2 11"/>
<comment type="caution">
    <text evidence="13">The sequence shown here is derived from an EMBL/GenBank/DDBJ whole genome shotgun (WGS) entry which is preliminary data.</text>
</comment>
<keyword evidence="12" id="KW-0472">Membrane</keyword>
<sequence>MKFPNSTYYSLGLAVILATSIVWLNFNSTKKPNVFLEGKALGVFYAISYEGDPKWEKSLDSLIHEIDLAVNLQLPSSEISRFNRFGFLENYSPHFIQIIETSTFYHYLSGGVVSHTMLPLINAWGNGFSNKTQMTKAKVDSLISLCDLRNIEMGTHVIKSSQDGIMLDLNYLDKGYLIDLLANFLLKKGIQNFQIEFGLDGFTHGNSNKKSNLNFLIKLPEEFKKEYFFMINDLLKNTAYSSSGSLEKFYVDEYGNKHSHLIDPRTGYPITNSILTTHIISPRCIKADAVATMCMILELEDAISMISNDPELEGIIIYNKNGKLQAWLSPGIRKI</sequence>
<evidence type="ECO:0000313" key="13">
    <source>
        <dbReference type="EMBL" id="MFC0264487.1"/>
    </source>
</evidence>
<dbReference type="SUPFAM" id="SSF143631">
    <property type="entry name" value="ApbE-like"/>
    <property type="match status" value="1"/>
</dbReference>
<keyword evidence="4 11" id="KW-0285">Flavoprotein</keyword>
<keyword evidence="6 11" id="KW-0479">Metal-binding</keyword>
<dbReference type="InterPro" id="IPR003374">
    <property type="entry name" value="ApbE-like_sf"/>
</dbReference>
<evidence type="ECO:0000256" key="9">
    <source>
        <dbReference type="ARBA" id="ARBA00031306"/>
    </source>
</evidence>
<keyword evidence="7 11" id="KW-0274">FAD</keyword>
<feature type="transmembrane region" description="Helical" evidence="12">
    <location>
        <begin position="6"/>
        <end position="26"/>
    </location>
</feature>
<dbReference type="Pfam" id="PF02424">
    <property type="entry name" value="ApbE"/>
    <property type="match status" value="1"/>
</dbReference>
<dbReference type="Gene3D" id="3.10.520.10">
    <property type="entry name" value="ApbE-like domains"/>
    <property type="match status" value="1"/>
</dbReference>
<comment type="similarity">
    <text evidence="11">Belongs to the ApbE family.</text>
</comment>
<accession>A0ABV6FX67</accession>
<evidence type="ECO:0000256" key="7">
    <source>
        <dbReference type="ARBA" id="ARBA00022827"/>
    </source>
</evidence>
<protein>
    <recommendedName>
        <fullName evidence="3 11">FAD:protein FMN transferase</fullName>
        <ecNumber evidence="2 11">2.7.1.180</ecNumber>
    </recommendedName>
    <alternativeName>
        <fullName evidence="9 11">Flavin transferase</fullName>
    </alternativeName>
</protein>
<evidence type="ECO:0000256" key="11">
    <source>
        <dbReference type="PIRNR" id="PIRNR006268"/>
    </source>
</evidence>
<evidence type="ECO:0000256" key="5">
    <source>
        <dbReference type="ARBA" id="ARBA00022679"/>
    </source>
</evidence>
<evidence type="ECO:0000256" key="8">
    <source>
        <dbReference type="ARBA" id="ARBA00022842"/>
    </source>
</evidence>